<accession>A0A183B2H0</accession>
<reference evidence="2 3" key="2">
    <citation type="submission" date="2018-11" db="EMBL/GenBank/DDBJ databases">
        <authorList>
            <consortium name="Pathogen Informatics"/>
        </authorList>
    </citation>
    <scope>NUCLEOTIDE SEQUENCE [LARGE SCALE GENOMIC DNA]</scope>
    <source>
        <strain evidence="2 3">Egypt</strain>
    </source>
</reference>
<sequence length="79" mass="8597">MDPFSHDSSEYESQPDAAGAPAPDLVGMGLTKAWDLRPQWTICLRQGLFGAAVSTALTTCVRIPDQVEEHTPGLTYMVF</sequence>
<evidence type="ECO:0000313" key="3">
    <source>
        <dbReference type="Proteomes" id="UP000272942"/>
    </source>
</evidence>
<dbReference type="AlphaFoldDB" id="A0A183B2H0"/>
<dbReference type="WBParaSite" id="ECPE_0001344401-mRNA-1">
    <property type="protein sequence ID" value="ECPE_0001344401-mRNA-1"/>
    <property type="gene ID" value="ECPE_0001344401"/>
</dbReference>
<evidence type="ECO:0000313" key="2">
    <source>
        <dbReference type="EMBL" id="VDP90677.1"/>
    </source>
</evidence>
<protein>
    <submittedName>
        <fullName evidence="4">Solute carrier family 40 protein</fullName>
    </submittedName>
</protein>
<reference evidence="4" key="1">
    <citation type="submission" date="2016-06" db="UniProtKB">
        <authorList>
            <consortium name="WormBaseParasite"/>
        </authorList>
    </citation>
    <scope>IDENTIFICATION</scope>
</reference>
<organism evidence="4">
    <name type="scientific">Echinostoma caproni</name>
    <dbReference type="NCBI Taxonomy" id="27848"/>
    <lineage>
        <taxon>Eukaryota</taxon>
        <taxon>Metazoa</taxon>
        <taxon>Spiralia</taxon>
        <taxon>Lophotrochozoa</taxon>
        <taxon>Platyhelminthes</taxon>
        <taxon>Trematoda</taxon>
        <taxon>Digenea</taxon>
        <taxon>Plagiorchiida</taxon>
        <taxon>Echinostomata</taxon>
        <taxon>Echinostomatoidea</taxon>
        <taxon>Echinostomatidae</taxon>
        <taxon>Echinostoma</taxon>
    </lineage>
</organism>
<evidence type="ECO:0000256" key="1">
    <source>
        <dbReference type="SAM" id="MobiDB-lite"/>
    </source>
</evidence>
<dbReference type="Proteomes" id="UP000272942">
    <property type="component" value="Unassembled WGS sequence"/>
</dbReference>
<evidence type="ECO:0000313" key="4">
    <source>
        <dbReference type="WBParaSite" id="ECPE_0001344401-mRNA-1"/>
    </source>
</evidence>
<name>A0A183B2H0_9TREM</name>
<keyword evidence="3" id="KW-1185">Reference proteome</keyword>
<gene>
    <name evidence="2" type="ORF">ECPE_LOCUS13405</name>
</gene>
<proteinExistence type="predicted"/>
<feature type="region of interest" description="Disordered" evidence="1">
    <location>
        <begin position="1"/>
        <end position="23"/>
    </location>
</feature>
<dbReference type="EMBL" id="UZAN01055023">
    <property type="protein sequence ID" value="VDP90677.1"/>
    <property type="molecule type" value="Genomic_DNA"/>
</dbReference>